<feature type="domain" description="ChrB N-terminal" evidence="1">
    <location>
        <begin position="15"/>
        <end position="171"/>
    </location>
</feature>
<dbReference type="Proteomes" id="UP000663505">
    <property type="component" value="Chromosome"/>
</dbReference>
<dbReference type="EMBL" id="CP071182">
    <property type="protein sequence ID" value="QSO49917.1"/>
    <property type="molecule type" value="Genomic_DNA"/>
</dbReference>
<accession>A0A9X7W458</accession>
<gene>
    <name evidence="2" type="ORF">JZ786_16360</name>
</gene>
<dbReference type="InterPro" id="IPR046858">
    <property type="entry name" value="ChrB_N"/>
</dbReference>
<reference evidence="2 3" key="1">
    <citation type="submission" date="2021-02" db="EMBL/GenBank/DDBJ databases">
        <title>Alicyclobacillus curvatus sp. nov. and Alicyclobacillus mengziensis sp. nov., two acidophilic bacteria isolated from acid mine drainage.</title>
        <authorList>
            <person name="Huang Y."/>
        </authorList>
    </citation>
    <scope>NUCLEOTIDE SEQUENCE [LARGE SCALE GENOMIC DNA]</scope>
    <source>
        <strain evidence="2 3">S30H14</strain>
    </source>
</reference>
<protein>
    <recommendedName>
        <fullName evidence="1">ChrB N-terminal domain-containing protein</fullName>
    </recommendedName>
</protein>
<dbReference type="AlphaFoldDB" id="A0A9X7W458"/>
<name>A0A9X7W458_9BACL</name>
<evidence type="ECO:0000313" key="3">
    <source>
        <dbReference type="Proteomes" id="UP000663505"/>
    </source>
</evidence>
<sequence length="178" mass="20782">MVISYRVPAEPSTVRVKIWRMLKSIGALYIQQSVCILPLTMETQKTAVQLQSLVNDNHGEVQSLQVEQFESSTEAQLIALFSEQRAVEYQEFLNGCSTFKQEIQTETELGKFTFHEVEENEAELVRLKRWYRKIWKRDFFQSEHARISQTELEECEIALSNFTQRVYQAEGHTEGELV</sequence>
<proteinExistence type="predicted"/>
<organism evidence="2 3">
    <name type="scientific">Alicyclobacillus mengziensis</name>
    <dbReference type="NCBI Taxonomy" id="2931921"/>
    <lineage>
        <taxon>Bacteria</taxon>
        <taxon>Bacillati</taxon>
        <taxon>Bacillota</taxon>
        <taxon>Bacilli</taxon>
        <taxon>Bacillales</taxon>
        <taxon>Alicyclobacillaceae</taxon>
        <taxon>Alicyclobacillus</taxon>
    </lineage>
</organism>
<keyword evidence="3" id="KW-1185">Reference proteome</keyword>
<evidence type="ECO:0000259" key="1">
    <source>
        <dbReference type="Pfam" id="PF20229"/>
    </source>
</evidence>
<dbReference type="KEGG" id="afx:JZ786_16360"/>
<dbReference type="Pfam" id="PF20229">
    <property type="entry name" value="ChrB_N"/>
    <property type="match status" value="1"/>
</dbReference>
<evidence type="ECO:0000313" key="2">
    <source>
        <dbReference type="EMBL" id="QSO49917.1"/>
    </source>
</evidence>